<feature type="transmembrane region" description="Helical" evidence="1">
    <location>
        <begin position="170"/>
        <end position="187"/>
    </location>
</feature>
<evidence type="ECO:0000313" key="2">
    <source>
        <dbReference type="EMBL" id="MPR32124.1"/>
    </source>
</evidence>
<feature type="transmembrane region" description="Helical" evidence="1">
    <location>
        <begin position="221"/>
        <end position="241"/>
    </location>
</feature>
<feature type="transmembrane region" description="Helical" evidence="1">
    <location>
        <begin position="16"/>
        <end position="41"/>
    </location>
</feature>
<keyword evidence="1" id="KW-0472">Membrane</keyword>
<organism evidence="2 3">
    <name type="scientific">Salmonirosea aquatica</name>
    <dbReference type="NCBI Taxonomy" id="2654236"/>
    <lineage>
        <taxon>Bacteria</taxon>
        <taxon>Pseudomonadati</taxon>
        <taxon>Bacteroidota</taxon>
        <taxon>Cytophagia</taxon>
        <taxon>Cytophagales</taxon>
        <taxon>Spirosomataceae</taxon>
        <taxon>Salmonirosea</taxon>
    </lineage>
</organism>
<proteinExistence type="predicted"/>
<feature type="transmembrane region" description="Helical" evidence="1">
    <location>
        <begin position="331"/>
        <end position="355"/>
    </location>
</feature>
<dbReference type="EMBL" id="WHLY01000002">
    <property type="protein sequence ID" value="MPR32124.1"/>
    <property type="molecule type" value="Genomic_DNA"/>
</dbReference>
<feature type="transmembrane region" description="Helical" evidence="1">
    <location>
        <begin position="91"/>
        <end position="109"/>
    </location>
</feature>
<comment type="caution">
    <text evidence="2">The sequence shown here is derived from an EMBL/GenBank/DDBJ whole genome shotgun (WGS) entry which is preliminary data.</text>
</comment>
<sequence>MMNRKTLRSISKFSSFFYAAITSIKVSFIGQIGSNEIFASLNLLSIGKWKKLNHGVPDLKIVNYAYILFLISQILSDLVNHSTLFDSARGLANIVVAIIVTSFLMSIILKRSENIIYFLIGLIVSYSFFGIETHTTEVEDMGFLKFRLAPILNASLLLIVYYLHKIGSNKLYQFLILIGYSIFCLLFDFRSNGIIFMLLAISVYSRNFFLTLSMTKVFPKLLIGAILFQVFYSIYVSEVLTGNIGGKHSRIQLALLENPYNPFNLLLVGRSGAYIAVLAIMDKPVFGHGSWAPDPGGKYTLLNYKLQQEDEKFAERFDRENGRLFIPSHSVILGAWVTAGFFGFISIVIIMFLFYKRAFLLLRFKSFANSPYYLIVIYYMASNFWTFLFSPLPHIRESIPITLAFVLVLFRKHENFEKVPTSSFI</sequence>
<dbReference type="AlphaFoldDB" id="A0A7C9F714"/>
<feature type="transmembrane region" description="Helical" evidence="1">
    <location>
        <begin position="194"/>
        <end position="215"/>
    </location>
</feature>
<dbReference type="Proteomes" id="UP000479293">
    <property type="component" value="Unassembled WGS sequence"/>
</dbReference>
<keyword evidence="1" id="KW-1133">Transmembrane helix</keyword>
<reference evidence="2 3" key="1">
    <citation type="submission" date="2019-10" db="EMBL/GenBank/DDBJ databases">
        <title>Draft Genome Sequence of Cytophagaceae sp. SJW1-29.</title>
        <authorList>
            <person name="Choi A."/>
        </authorList>
    </citation>
    <scope>NUCLEOTIDE SEQUENCE [LARGE SCALE GENOMIC DNA]</scope>
    <source>
        <strain evidence="2 3">SJW1-29</strain>
    </source>
</reference>
<gene>
    <name evidence="2" type="ORF">GBK04_01875</name>
</gene>
<dbReference type="RefSeq" id="WP_152756358.1">
    <property type="nucleotide sequence ID" value="NZ_WHLY01000002.1"/>
</dbReference>
<feature type="transmembrane region" description="Helical" evidence="1">
    <location>
        <begin position="143"/>
        <end position="164"/>
    </location>
</feature>
<evidence type="ECO:0000256" key="1">
    <source>
        <dbReference type="SAM" id="Phobius"/>
    </source>
</evidence>
<keyword evidence="3" id="KW-1185">Reference proteome</keyword>
<evidence type="ECO:0008006" key="4">
    <source>
        <dbReference type="Google" id="ProtNLM"/>
    </source>
</evidence>
<evidence type="ECO:0000313" key="3">
    <source>
        <dbReference type="Proteomes" id="UP000479293"/>
    </source>
</evidence>
<feature type="transmembrane region" description="Helical" evidence="1">
    <location>
        <begin position="367"/>
        <end position="388"/>
    </location>
</feature>
<protein>
    <recommendedName>
        <fullName evidence="4">Oligosaccharide repeat unit polymerase</fullName>
    </recommendedName>
</protein>
<accession>A0A7C9F714</accession>
<feature type="transmembrane region" description="Helical" evidence="1">
    <location>
        <begin position="115"/>
        <end position="131"/>
    </location>
</feature>
<keyword evidence="1" id="KW-0812">Transmembrane</keyword>
<name>A0A7C9F714_9BACT</name>